<evidence type="ECO:0000313" key="3">
    <source>
        <dbReference type="Proteomes" id="UP000785613"/>
    </source>
</evidence>
<dbReference type="PROSITE" id="PS51257">
    <property type="entry name" value="PROKAR_LIPOPROTEIN"/>
    <property type="match status" value="1"/>
</dbReference>
<dbReference type="Proteomes" id="UP000785613">
    <property type="component" value="Unassembled WGS sequence"/>
</dbReference>
<name>A0ABX0LC83_9BURK</name>
<keyword evidence="3" id="KW-1185">Reference proteome</keyword>
<accession>A0ABX0LC83</accession>
<proteinExistence type="predicted"/>
<sequence>MKNLLLIATLVALGGCATYPSAPGYANGGYAQPSDPSQWRVVSVTPVAPGTGDKVAAASPNGSRVEYSSRPVTVTQPVYVQSPIYVQRPVYVPAPVYIEEPIWYPPVSLSLGFGFGRSWGHHGYGRAHVGRGWRHR</sequence>
<dbReference type="RefSeq" id="WP_167221362.1">
    <property type="nucleotide sequence ID" value="NZ_VUYU01000002.1"/>
</dbReference>
<evidence type="ECO:0008006" key="4">
    <source>
        <dbReference type="Google" id="ProtNLM"/>
    </source>
</evidence>
<dbReference type="EMBL" id="VUYU01000002">
    <property type="protein sequence ID" value="NHZ32486.1"/>
    <property type="molecule type" value="Genomic_DNA"/>
</dbReference>
<gene>
    <name evidence="2" type="ORF">F0185_02630</name>
</gene>
<organism evidence="2 3">
    <name type="scientific">Massilia rubra</name>
    <dbReference type="NCBI Taxonomy" id="2607910"/>
    <lineage>
        <taxon>Bacteria</taxon>
        <taxon>Pseudomonadati</taxon>
        <taxon>Pseudomonadota</taxon>
        <taxon>Betaproteobacteria</taxon>
        <taxon>Burkholderiales</taxon>
        <taxon>Oxalobacteraceae</taxon>
        <taxon>Telluria group</taxon>
        <taxon>Massilia</taxon>
    </lineage>
</organism>
<protein>
    <recommendedName>
        <fullName evidence="4">Lipoprotein</fullName>
    </recommendedName>
</protein>
<feature type="signal peptide" evidence="1">
    <location>
        <begin position="1"/>
        <end position="22"/>
    </location>
</feature>
<evidence type="ECO:0000313" key="2">
    <source>
        <dbReference type="EMBL" id="NHZ32486.1"/>
    </source>
</evidence>
<reference evidence="2 3" key="1">
    <citation type="submission" date="2019-09" db="EMBL/GenBank/DDBJ databases">
        <title>Taxonomy of Antarctic Massilia spp.: description of Massilia rubra sp. nov., Massilia aquatica sp. nov., Massilia mucilaginosa sp. nov., Massilia frigida sp. nov. isolated from streams, lakes and regoliths.</title>
        <authorList>
            <person name="Holochova P."/>
            <person name="Sedlacek I."/>
            <person name="Kralova S."/>
            <person name="Maslanova I."/>
            <person name="Busse H.-J."/>
            <person name="Stankova E."/>
            <person name="Vrbovska V."/>
            <person name="Kovarovic V."/>
            <person name="Bartak M."/>
            <person name="Svec P."/>
            <person name="Pantucek R."/>
        </authorList>
    </citation>
    <scope>NUCLEOTIDE SEQUENCE [LARGE SCALE GENOMIC DNA]</scope>
    <source>
        <strain evidence="2 3">CCM 8692</strain>
    </source>
</reference>
<keyword evidence="1" id="KW-0732">Signal</keyword>
<feature type="chain" id="PRO_5045066949" description="Lipoprotein" evidence="1">
    <location>
        <begin position="23"/>
        <end position="136"/>
    </location>
</feature>
<evidence type="ECO:0000256" key="1">
    <source>
        <dbReference type="SAM" id="SignalP"/>
    </source>
</evidence>
<comment type="caution">
    <text evidence="2">The sequence shown here is derived from an EMBL/GenBank/DDBJ whole genome shotgun (WGS) entry which is preliminary data.</text>
</comment>